<dbReference type="PhylomeDB" id="A0A0G4HAL4"/>
<gene>
    <name evidence="2" type="ORF">Cvel_25722</name>
</gene>
<evidence type="ECO:0000313" key="2">
    <source>
        <dbReference type="EMBL" id="CEM41021.1"/>
    </source>
</evidence>
<accession>A0A0G4HAL4</accession>
<dbReference type="AlphaFoldDB" id="A0A0G4HAL4"/>
<evidence type="ECO:0000256" key="1">
    <source>
        <dbReference type="SAM" id="MobiDB-lite"/>
    </source>
</evidence>
<feature type="region of interest" description="Disordered" evidence="1">
    <location>
        <begin position="83"/>
        <end position="102"/>
    </location>
</feature>
<feature type="region of interest" description="Disordered" evidence="1">
    <location>
        <begin position="1"/>
        <end position="66"/>
    </location>
</feature>
<dbReference type="VEuPathDB" id="CryptoDB:Cvel_25722"/>
<feature type="region of interest" description="Disordered" evidence="1">
    <location>
        <begin position="301"/>
        <end position="338"/>
    </location>
</feature>
<proteinExistence type="predicted"/>
<feature type="compositionally biased region" description="Basic residues" evidence="1">
    <location>
        <begin position="1"/>
        <end position="11"/>
    </location>
</feature>
<sequence length="338" mass="36900">MRRHHPRHQTKPKGPPSAAAKAAAAAKVKKLQEQLEAAQKLVEEQEENPEGESYGKEDEEEQFPELVPEDAALWDFLTKAAQKEDEAAGHALRSKKGKKMLLPQLQKLKETVAEKKEKESEAAAAAAADRDDEVGGSNNELLGVLGQGVYEPAPYDDTQQQSLPKNSSKRPLGSAPNGEERNPKRQAALTGSQPGQLPGWVKGMSKANACRVFQTLCADDEDFEETEEEDALISLDNDLLHPPKLNEAIVAEATELRAIMPSLLVTAPAVGAILTKPSARNDACHPDLLALKASELPDPFEEDITQHQAKRFIEDGNPQKIAERYQVPPPDTDPPKTE</sequence>
<name>A0A0G4HAL4_9ALVE</name>
<dbReference type="EMBL" id="CDMZ01002153">
    <property type="protein sequence ID" value="CEM41021.1"/>
    <property type="molecule type" value="Genomic_DNA"/>
</dbReference>
<reference evidence="2" key="1">
    <citation type="submission" date="2014-11" db="EMBL/GenBank/DDBJ databases">
        <authorList>
            <person name="Otto D Thomas"/>
            <person name="Naeem Raeece"/>
        </authorList>
    </citation>
    <scope>NUCLEOTIDE SEQUENCE</scope>
</reference>
<feature type="compositionally biased region" description="Basic and acidic residues" evidence="1">
    <location>
        <begin position="111"/>
        <end position="121"/>
    </location>
</feature>
<feature type="region of interest" description="Disordered" evidence="1">
    <location>
        <begin position="111"/>
        <end position="199"/>
    </location>
</feature>
<feature type="compositionally biased region" description="Polar residues" evidence="1">
    <location>
        <begin position="157"/>
        <end position="166"/>
    </location>
</feature>
<protein>
    <submittedName>
        <fullName evidence="2">Uncharacterized protein</fullName>
    </submittedName>
</protein>
<organism evidence="2">
    <name type="scientific">Chromera velia CCMP2878</name>
    <dbReference type="NCBI Taxonomy" id="1169474"/>
    <lineage>
        <taxon>Eukaryota</taxon>
        <taxon>Sar</taxon>
        <taxon>Alveolata</taxon>
        <taxon>Colpodellida</taxon>
        <taxon>Chromeraceae</taxon>
        <taxon>Chromera</taxon>
    </lineage>
</organism>